<dbReference type="Pfam" id="PF04439">
    <property type="entry name" value="Adenyl_transf"/>
    <property type="match status" value="1"/>
</dbReference>
<keyword evidence="2" id="KW-1185">Reference proteome</keyword>
<comment type="caution">
    <text evidence="1">The sequence shown here is derived from an EMBL/GenBank/DDBJ whole genome shotgun (WGS) entry which is preliminary data.</text>
</comment>
<reference evidence="2" key="1">
    <citation type="journal article" date="2019" name="Int. J. Syst. Evol. Microbiol.">
        <title>The Global Catalogue of Microorganisms (GCM) 10K type strain sequencing project: providing services to taxonomists for standard genome sequencing and annotation.</title>
        <authorList>
            <consortium name="The Broad Institute Genomics Platform"/>
            <consortium name="The Broad Institute Genome Sequencing Center for Infectious Disease"/>
            <person name="Wu L."/>
            <person name="Ma J."/>
        </authorList>
    </citation>
    <scope>NUCLEOTIDE SEQUENCE [LARGE SCALE GENOMIC DNA]</scope>
    <source>
        <strain evidence="2">KACC 14058</strain>
    </source>
</reference>
<dbReference type="SUPFAM" id="SSF81631">
    <property type="entry name" value="PAP/OAS1 substrate-binding domain"/>
    <property type="match status" value="1"/>
</dbReference>
<dbReference type="Gene3D" id="1.20.120.330">
    <property type="entry name" value="Nucleotidyltransferases domain 2"/>
    <property type="match status" value="1"/>
</dbReference>
<dbReference type="InterPro" id="IPR007530">
    <property type="entry name" value="Aminoglycoside_adenylylTfrase"/>
</dbReference>
<dbReference type="PIRSF" id="PIRSF000812">
    <property type="entry name" value="AAD"/>
    <property type="match status" value="1"/>
</dbReference>
<dbReference type="InterPro" id="IPR043519">
    <property type="entry name" value="NT_sf"/>
</dbReference>
<evidence type="ECO:0000313" key="2">
    <source>
        <dbReference type="Proteomes" id="UP001595880"/>
    </source>
</evidence>
<sequence length="279" mass="33478">MRTEKEMYDLILSIAKEDSRIRAVYMNGSRANPNVDKDMFRDYDIVFLVKEIRPFLEQKNWITRFGEIAIVQEPNKEEQDIYYTWLMLFTDGNRIDLHIRTIEYGLQEYVKDSLTVPLLDKDNCLPSIPSSNDSDYHIRKPTAIQYRNCCNNFWWCLQNVAKGIVRDQLPYTMWMYHHVVREDLHHMLNWYIGAKNDFSVTTGMGGKYYKKYLETELYEQYRDTYSSSEYKEIWNSIDNMCALFSDVAQFVGKELGFSYYHEEERNMIAYLEKMKQLKK</sequence>
<proteinExistence type="predicted"/>
<dbReference type="SUPFAM" id="SSF81301">
    <property type="entry name" value="Nucleotidyltransferase"/>
    <property type="match status" value="1"/>
</dbReference>
<name>A0ABV8VXP2_9BACI</name>
<dbReference type="Proteomes" id="UP001595880">
    <property type="component" value="Unassembled WGS sequence"/>
</dbReference>
<gene>
    <name evidence="1" type="ORF">ACFOZ1_14090</name>
</gene>
<organism evidence="1 2">
    <name type="scientific">Gracilibacillus marinus</name>
    <dbReference type="NCBI Taxonomy" id="630535"/>
    <lineage>
        <taxon>Bacteria</taxon>
        <taxon>Bacillati</taxon>
        <taxon>Bacillota</taxon>
        <taxon>Bacilli</taxon>
        <taxon>Bacillales</taxon>
        <taxon>Bacillaceae</taxon>
        <taxon>Gracilibacillus</taxon>
    </lineage>
</organism>
<protein>
    <submittedName>
        <fullName evidence="1">Aminoglycoside 6-adenylyltransferase</fullName>
    </submittedName>
</protein>
<dbReference type="EMBL" id="JBHSDV010000005">
    <property type="protein sequence ID" value="MFC4388929.1"/>
    <property type="molecule type" value="Genomic_DNA"/>
</dbReference>
<evidence type="ECO:0000313" key="1">
    <source>
        <dbReference type="EMBL" id="MFC4388929.1"/>
    </source>
</evidence>
<dbReference type="RefSeq" id="WP_390200309.1">
    <property type="nucleotide sequence ID" value="NZ_JBHSDV010000005.1"/>
</dbReference>
<dbReference type="Gene3D" id="3.30.460.10">
    <property type="entry name" value="Beta Polymerase, domain 2"/>
    <property type="match status" value="1"/>
</dbReference>
<accession>A0ABV8VXP2</accession>